<comment type="caution">
    <text evidence="1">The sequence shown here is derived from an EMBL/GenBank/DDBJ whole genome shotgun (WGS) entry which is preliminary data.</text>
</comment>
<dbReference type="EMBL" id="JADOTY010000001">
    <property type="protein sequence ID" value="MBG6106075.1"/>
    <property type="molecule type" value="Genomic_DNA"/>
</dbReference>
<gene>
    <name evidence="1" type="ORF">IW249_006489</name>
</gene>
<accession>A0ABS0KC62</accession>
<proteinExistence type="predicted"/>
<reference evidence="1 2" key="1">
    <citation type="submission" date="2020-11" db="EMBL/GenBank/DDBJ databases">
        <title>Sequencing the genomes of 1000 actinobacteria strains.</title>
        <authorList>
            <person name="Klenk H.-P."/>
        </authorList>
    </citation>
    <scope>NUCLEOTIDE SEQUENCE [LARGE SCALE GENOMIC DNA]</scope>
    <source>
        <strain evidence="1 2">DSM 101695</strain>
    </source>
</reference>
<sequence>MTNLEEHMRQASLLGFAARQSAAALVLVRYFGFDQDRKFSPWFEQHREALSQVRALGAHVYRWASAGIEVPTEQFRQVREVVERILESSDPDGPPFETEIVDHLVLATEVFDYLAGPEDLDRLRRVFEHAEELAEAAEDMATDESSSEDAQVAEFRRLEGEIRLLDLSEVRTAQEASDRDPVPLLRSEAFARIYADVIASGYSDEDAGRY</sequence>
<keyword evidence="2" id="KW-1185">Reference proteome</keyword>
<evidence type="ECO:0000313" key="1">
    <source>
        <dbReference type="EMBL" id="MBG6106075.1"/>
    </source>
</evidence>
<protein>
    <recommendedName>
        <fullName evidence="3">DUF416 family protein</fullName>
    </recommendedName>
</protein>
<evidence type="ECO:0000313" key="2">
    <source>
        <dbReference type="Proteomes" id="UP000631791"/>
    </source>
</evidence>
<evidence type="ECO:0008006" key="3">
    <source>
        <dbReference type="Google" id="ProtNLM"/>
    </source>
</evidence>
<dbReference type="Proteomes" id="UP000631791">
    <property type="component" value="Unassembled WGS sequence"/>
</dbReference>
<name>A0ABS0KC62_9ACTN</name>
<dbReference type="RefSeq" id="WP_196924282.1">
    <property type="nucleotide sequence ID" value="NZ_JADOTY010000001.1"/>
</dbReference>
<organism evidence="1 2">
    <name type="scientific">Micromonospora vinacea</name>
    <dbReference type="NCBI Taxonomy" id="709878"/>
    <lineage>
        <taxon>Bacteria</taxon>
        <taxon>Bacillati</taxon>
        <taxon>Actinomycetota</taxon>
        <taxon>Actinomycetes</taxon>
        <taxon>Micromonosporales</taxon>
        <taxon>Micromonosporaceae</taxon>
        <taxon>Micromonospora</taxon>
    </lineage>
</organism>